<name>A0ABW1UDS5_9LACO</name>
<keyword evidence="1" id="KW-0812">Transmembrane</keyword>
<dbReference type="RefSeq" id="WP_263389842.1">
    <property type="nucleotide sequence ID" value="NZ_BJDH01000005.1"/>
</dbReference>
<evidence type="ECO:0000256" key="1">
    <source>
        <dbReference type="SAM" id="Phobius"/>
    </source>
</evidence>
<keyword evidence="3" id="KW-1185">Reference proteome</keyword>
<keyword evidence="1" id="KW-1133">Transmembrane helix</keyword>
<organism evidence="2 3">
    <name type="scientific">Lactiplantibacillus daoliensis</name>
    <dbReference type="NCBI Taxonomy" id="2559916"/>
    <lineage>
        <taxon>Bacteria</taxon>
        <taxon>Bacillati</taxon>
        <taxon>Bacillota</taxon>
        <taxon>Bacilli</taxon>
        <taxon>Lactobacillales</taxon>
        <taxon>Lactobacillaceae</taxon>
        <taxon>Lactiplantibacillus</taxon>
    </lineage>
</organism>
<dbReference type="EMBL" id="JBHSSB010000004">
    <property type="protein sequence ID" value="MFC6294012.1"/>
    <property type="molecule type" value="Genomic_DNA"/>
</dbReference>
<protein>
    <submittedName>
        <fullName evidence="2">Uncharacterized protein</fullName>
    </submittedName>
</protein>
<evidence type="ECO:0000313" key="2">
    <source>
        <dbReference type="EMBL" id="MFC6294012.1"/>
    </source>
</evidence>
<accession>A0ABW1UDS5</accession>
<feature type="transmembrane region" description="Helical" evidence="1">
    <location>
        <begin position="12"/>
        <end position="35"/>
    </location>
</feature>
<sequence length="40" mass="4481">MKILLNLDPDLAASMMIWLAVSIGLTAIGYLVVWLGHRRK</sequence>
<comment type="caution">
    <text evidence="2">The sequence shown here is derived from an EMBL/GenBank/DDBJ whole genome shotgun (WGS) entry which is preliminary data.</text>
</comment>
<keyword evidence="1" id="KW-0472">Membrane</keyword>
<gene>
    <name evidence="2" type="ORF">ACFQH1_02010</name>
</gene>
<dbReference type="Proteomes" id="UP001596227">
    <property type="component" value="Unassembled WGS sequence"/>
</dbReference>
<evidence type="ECO:0000313" key="3">
    <source>
        <dbReference type="Proteomes" id="UP001596227"/>
    </source>
</evidence>
<reference evidence="3" key="1">
    <citation type="journal article" date="2019" name="Int. J. Syst. Evol. Microbiol.">
        <title>The Global Catalogue of Microorganisms (GCM) 10K type strain sequencing project: providing services to taxonomists for standard genome sequencing and annotation.</title>
        <authorList>
            <consortium name="The Broad Institute Genomics Platform"/>
            <consortium name="The Broad Institute Genome Sequencing Center for Infectious Disease"/>
            <person name="Wu L."/>
            <person name="Ma J."/>
        </authorList>
    </citation>
    <scope>NUCLEOTIDE SEQUENCE [LARGE SCALE GENOMIC DNA]</scope>
    <source>
        <strain evidence="3">CCM 8934</strain>
    </source>
</reference>
<proteinExistence type="predicted"/>